<reference evidence="8" key="2">
    <citation type="journal article" date="2023" name="Plants (Basel)">
        <title>Annotation of the Turnera subulata (Passifloraceae) Draft Genome Reveals the S-Locus Evolved after the Divergence of Turneroideae from Passifloroideae in a Stepwise Manner.</title>
        <authorList>
            <person name="Henning P.M."/>
            <person name="Roalson E.H."/>
            <person name="Mir W."/>
            <person name="McCubbin A.G."/>
            <person name="Shore J.S."/>
        </authorList>
    </citation>
    <scope>NUCLEOTIDE SEQUENCE</scope>
    <source>
        <strain evidence="8">F60SS</strain>
    </source>
</reference>
<comment type="similarity">
    <text evidence="2 7">Belongs to the plant cysteine rich small secretory peptide family. Epidermal patterning factor subfamily.</text>
</comment>
<dbReference type="PANTHER" id="PTHR33109">
    <property type="entry name" value="EPIDERMAL PATTERNING FACTOR-LIKE PROTEIN 4"/>
    <property type="match status" value="1"/>
</dbReference>
<dbReference type="EMBL" id="JAKUCV010006062">
    <property type="protein sequence ID" value="KAJ4828862.1"/>
    <property type="molecule type" value="Genomic_DNA"/>
</dbReference>
<gene>
    <name evidence="8" type="ORF">Tsubulata_039506</name>
</gene>
<dbReference type="InterPro" id="IPR039455">
    <property type="entry name" value="EPFL"/>
</dbReference>
<comment type="subcellular location">
    <subcellularLocation>
        <location evidence="1 7">Secreted</location>
    </subcellularLocation>
</comment>
<keyword evidence="9" id="KW-1185">Reference proteome</keyword>
<comment type="function">
    <text evidence="7">Controls stomatal patterning.</text>
</comment>
<keyword evidence="6" id="KW-1015">Disulfide bond</keyword>
<dbReference type="GO" id="GO:0010052">
    <property type="term" value="P:guard cell differentiation"/>
    <property type="evidence" value="ECO:0007669"/>
    <property type="project" value="UniProtKB-UniRule"/>
</dbReference>
<evidence type="ECO:0000256" key="7">
    <source>
        <dbReference type="RuleBase" id="RU367102"/>
    </source>
</evidence>
<evidence type="ECO:0000313" key="9">
    <source>
        <dbReference type="Proteomes" id="UP001141552"/>
    </source>
</evidence>
<evidence type="ECO:0000256" key="4">
    <source>
        <dbReference type="ARBA" id="ARBA00022525"/>
    </source>
</evidence>
<organism evidence="8 9">
    <name type="scientific">Turnera subulata</name>
    <dbReference type="NCBI Taxonomy" id="218843"/>
    <lineage>
        <taxon>Eukaryota</taxon>
        <taxon>Viridiplantae</taxon>
        <taxon>Streptophyta</taxon>
        <taxon>Embryophyta</taxon>
        <taxon>Tracheophyta</taxon>
        <taxon>Spermatophyta</taxon>
        <taxon>Magnoliopsida</taxon>
        <taxon>eudicotyledons</taxon>
        <taxon>Gunneridae</taxon>
        <taxon>Pentapetalae</taxon>
        <taxon>rosids</taxon>
        <taxon>fabids</taxon>
        <taxon>Malpighiales</taxon>
        <taxon>Passifloraceae</taxon>
        <taxon>Turnera</taxon>
    </lineage>
</organism>
<proteinExistence type="inferred from homology"/>
<dbReference type="OrthoDB" id="614712at2759"/>
<sequence length="184" mass="20826">MQTYLFIMCLYSSIGHLSLSPHYLCSLKQLILLPRSVSLFSLPVWTFDKKKKMRHSNNSAKLCPIGLPYVTISFLFLLCSSSIHVRFKAEGRASPESPSIPQTVNDEEKMIMRSQIGSRPPRCEKRCSTCAHCEAIQVPTNPQANHGNRNYSRVSSVAYARGDDNSNYKPMSWKCKCGNFIFNP</sequence>
<comment type="caution">
    <text evidence="8">The sequence shown here is derived from an EMBL/GenBank/DDBJ whole genome shotgun (WGS) entry which is preliminary data.</text>
</comment>
<evidence type="ECO:0000256" key="6">
    <source>
        <dbReference type="ARBA" id="ARBA00023157"/>
    </source>
</evidence>
<keyword evidence="5" id="KW-0732">Signal</keyword>
<keyword evidence="4 7" id="KW-0964">Secreted</keyword>
<evidence type="ECO:0000256" key="1">
    <source>
        <dbReference type="ARBA" id="ARBA00004613"/>
    </source>
</evidence>
<dbReference type="PANTHER" id="PTHR33109:SF7">
    <property type="entry name" value="EPIDERMAL PATTERNING FACTOR-LIKE PROTEIN 2"/>
    <property type="match status" value="1"/>
</dbReference>
<evidence type="ECO:0000313" key="8">
    <source>
        <dbReference type="EMBL" id="KAJ4828862.1"/>
    </source>
</evidence>
<dbReference type="Pfam" id="PF17181">
    <property type="entry name" value="EPF"/>
    <property type="match status" value="1"/>
</dbReference>
<reference evidence="8" key="1">
    <citation type="submission" date="2022-02" db="EMBL/GenBank/DDBJ databases">
        <authorList>
            <person name="Henning P.M."/>
            <person name="McCubbin A.G."/>
            <person name="Shore J.S."/>
        </authorList>
    </citation>
    <scope>NUCLEOTIDE SEQUENCE</scope>
    <source>
        <strain evidence="8">F60SS</strain>
        <tissue evidence="8">Leaves</tissue>
    </source>
</reference>
<name>A0A9Q0FEH5_9ROSI</name>
<evidence type="ECO:0000256" key="5">
    <source>
        <dbReference type="ARBA" id="ARBA00022729"/>
    </source>
</evidence>
<dbReference type="Proteomes" id="UP001141552">
    <property type="component" value="Unassembled WGS sequence"/>
</dbReference>
<dbReference type="GO" id="GO:0005576">
    <property type="term" value="C:extracellular region"/>
    <property type="evidence" value="ECO:0007669"/>
    <property type="project" value="UniProtKB-SubCell"/>
</dbReference>
<accession>A0A9Q0FEH5</accession>
<keyword evidence="3 7" id="KW-0217">Developmental protein</keyword>
<protein>
    <recommendedName>
        <fullName evidence="7">Epidermal patterning factor-like protein</fullName>
    </recommendedName>
</protein>
<evidence type="ECO:0000256" key="3">
    <source>
        <dbReference type="ARBA" id="ARBA00022473"/>
    </source>
</evidence>
<dbReference type="AlphaFoldDB" id="A0A9Q0FEH5"/>
<evidence type="ECO:0000256" key="2">
    <source>
        <dbReference type="ARBA" id="ARBA00008127"/>
    </source>
</evidence>